<dbReference type="Pfam" id="PF06736">
    <property type="entry name" value="TMEM175"/>
    <property type="match status" value="1"/>
</dbReference>
<feature type="transmembrane region" description="Helical" evidence="13">
    <location>
        <begin position="191"/>
        <end position="211"/>
    </location>
</feature>
<evidence type="ECO:0000256" key="11">
    <source>
        <dbReference type="ARBA" id="ARBA00023303"/>
    </source>
</evidence>
<comment type="subcellular location">
    <subcellularLocation>
        <location evidence="1">Membrane</location>
        <topology evidence="1">Multi-pass membrane protein</topology>
    </subcellularLocation>
</comment>
<comment type="catalytic activity">
    <reaction evidence="12">
        <text>K(+)(in) = K(+)(out)</text>
        <dbReference type="Rhea" id="RHEA:29463"/>
        <dbReference type="ChEBI" id="CHEBI:29103"/>
    </reaction>
</comment>
<dbReference type="GO" id="GO:0005267">
    <property type="term" value="F:potassium channel activity"/>
    <property type="evidence" value="ECO:0007669"/>
    <property type="project" value="UniProtKB-KW"/>
</dbReference>
<accession>A0A2T0USX0</accession>
<comment type="similarity">
    <text evidence="2">Belongs to the TMEM175 family.</text>
</comment>
<keyword evidence="15" id="KW-1185">Reference proteome</keyword>
<keyword evidence="9" id="KW-0406">Ion transport</keyword>
<keyword evidence="10 13" id="KW-0472">Membrane</keyword>
<dbReference type="GO" id="GO:0016020">
    <property type="term" value="C:membrane"/>
    <property type="evidence" value="ECO:0007669"/>
    <property type="project" value="UniProtKB-SubCell"/>
</dbReference>
<evidence type="ECO:0000256" key="7">
    <source>
        <dbReference type="ARBA" id="ARBA00022958"/>
    </source>
</evidence>
<protein>
    <submittedName>
        <fullName evidence="14">Putative membrane protein</fullName>
    </submittedName>
</protein>
<evidence type="ECO:0000256" key="6">
    <source>
        <dbReference type="ARBA" id="ARBA00022826"/>
    </source>
</evidence>
<dbReference type="EMBL" id="PVTJ01000002">
    <property type="protein sequence ID" value="PRY60948.1"/>
    <property type="molecule type" value="Genomic_DNA"/>
</dbReference>
<dbReference type="RefSeq" id="WP_181245677.1">
    <property type="nucleotide sequence ID" value="NZ_PVTJ01000002.1"/>
</dbReference>
<keyword evidence="5 13" id="KW-0812">Transmembrane</keyword>
<feature type="transmembrane region" description="Helical" evidence="13">
    <location>
        <begin position="59"/>
        <end position="77"/>
    </location>
</feature>
<dbReference type="AlphaFoldDB" id="A0A2T0USX0"/>
<evidence type="ECO:0000256" key="3">
    <source>
        <dbReference type="ARBA" id="ARBA00022448"/>
    </source>
</evidence>
<dbReference type="GO" id="GO:0015252">
    <property type="term" value="F:proton channel activity"/>
    <property type="evidence" value="ECO:0007669"/>
    <property type="project" value="InterPro"/>
</dbReference>
<evidence type="ECO:0000256" key="9">
    <source>
        <dbReference type="ARBA" id="ARBA00023065"/>
    </source>
</evidence>
<evidence type="ECO:0000256" key="4">
    <source>
        <dbReference type="ARBA" id="ARBA00022538"/>
    </source>
</evidence>
<comment type="caution">
    <text evidence="14">The sequence shown here is derived from an EMBL/GenBank/DDBJ whole genome shotgun (WGS) entry which is preliminary data.</text>
</comment>
<feature type="transmembrane region" description="Helical" evidence="13">
    <location>
        <begin position="89"/>
        <end position="107"/>
    </location>
</feature>
<evidence type="ECO:0000313" key="15">
    <source>
        <dbReference type="Proteomes" id="UP000238176"/>
    </source>
</evidence>
<sequence length="219" mass="23733">MTTPIKSEADTPVRGEAISPARLEALSDGVLAIAATLLIIEVHAPESGEPVWASLLESWPALAAYAVSFLVIGIVWVNHHTLFRRVAHANRALLFMNLGLLATIAFLPLPTATIGTHLTGGQAVPAAIFYSLTMMASASWFTVLWGYLARHPHLMHPEARHEAQPAVVRSLMGPLLFGTAALVALVSPVVSLLVCASASAYFVVGHERWAARWHRRKRR</sequence>
<keyword evidence="3" id="KW-0813">Transport</keyword>
<evidence type="ECO:0000256" key="8">
    <source>
        <dbReference type="ARBA" id="ARBA00022989"/>
    </source>
</evidence>
<evidence type="ECO:0000256" key="2">
    <source>
        <dbReference type="ARBA" id="ARBA00006920"/>
    </source>
</evidence>
<keyword evidence="8 13" id="KW-1133">Transmembrane helix</keyword>
<keyword evidence="6" id="KW-0631">Potassium channel</keyword>
<evidence type="ECO:0000256" key="10">
    <source>
        <dbReference type="ARBA" id="ARBA00023136"/>
    </source>
</evidence>
<organism evidence="14 15">
    <name type="scientific">Glycomyces artemisiae</name>
    <dbReference type="NCBI Taxonomy" id="1076443"/>
    <lineage>
        <taxon>Bacteria</taxon>
        <taxon>Bacillati</taxon>
        <taxon>Actinomycetota</taxon>
        <taxon>Actinomycetes</taxon>
        <taxon>Glycomycetales</taxon>
        <taxon>Glycomycetaceae</taxon>
        <taxon>Glycomyces</taxon>
    </lineage>
</organism>
<gene>
    <name evidence="14" type="ORF">B0I28_102563</name>
</gene>
<evidence type="ECO:0000256" key="5">
    <source>
        <dbReference type="ARBA" id="ARBA00022692"/>
    </source>
</evidence>
<dbReference type="Proteomes" id="UP000238176">
    <property type="component" value="Unassembled WGS sequence"/>
</dbReference>
<keyword evidence="7" id="KW-0630">Potassium</keyword>
<keyword evidence="11" id="KW-0407">Ion channel</keyword>
<evidence type="ECO:0000256" key="13">
    <source>
        <dbReference type="SAM" id="Phobius"/>
    </source>
</evidence>
<proteinExistence type="inferred from homology"/>
<dbReference type="InterPro" id="IPR010617">
    <property type="entry name" value="TMEM175-like"/>
</dbReference>
<name>A0A2T0USX0_9ACTN</name>
<keyword evidence="4" id="KW-0633">Potassium transport</keyword>
<reference evidence="14 15" key="1">
    <citation type="submission" date="2018-03" db="EMBL/GenBank/DDBJ databases">
        <title>Genomic Encyclopedia of Type Strains, Phase III (KMG-III): the genomes of soil and plant-associated and newly described type strains.</title>
        <authorList>
            <person name="Whitman W."/>
        </authorList>
    </citation>
    <scope>NUCLEOTIDE SEQUENCE [LARGE SCALE GENOMIC DNA]</scope>
    <source>
        <strain evidence="14 15">CGMCC 4.7067</strain>
    </source>
</reference>
<feature type="transmembrane region" description="Helical" evidence="13">
    <location>
        <begin position="127"/>
        <end position="147"/>
    </location>
</feature>
<evidence type="ECO:0000256" key="12">
    <source>
        <dbReference type="ARBA" id="ARBA00034430"/>
    </source>
</evidence>
<evidence type="ECO:0000313" key="14">
    <source>
        <dbReference type="EMBL" id="PRY60948.1"/>
    </source>
</evidence>
<dbReference type="PANTHER" id="PTHR31462">
    <property type="entry name" value="ENDOSOMAL/LYSOSOMAL POTASSIUM CHANNEL TMEM175"/>
    <property type="match status" value="1"/>
</dbReference>
<dbReference type="PANTHER" id="PTHR31462:SF5">
    <property type="entry name" value="ENDOSOMAL_LYSOSOMAL PROTON CHANNEL TMEM175"/>
    <property type="match status" value="1"/>
</dbReference>
<evidence type="ECO:0000256" key="1">
    <source>
        <dbReference type="ARBA" id="ARBA00004141"/>
    </source>
</evidence>